<evidence type="ECO:0000313" key="2">
    <source>
        <dbReference type="EMBL" id="GFD58399.1"/>
    </source>
</evidence>
<comment type="caution">
    <text evidence="2">The sequence shown here is derived from an EMBL/GenBank/DDBJ whole genome shotgun (WGS) entry which is preliminary data.</text>
</comment>
<feature type="region of interest" description="Disordered" evidence="1">
    <location>
        <begin position="53"/>
        <end position="74"/>
    </location>
</feature>
<dbReference type="EMBL" id="BKCJ011852465">
    <property type="protein sequence ID" value="GFD58399.1"/>
    <property type="molecule type" value="Genomic_DNA"/>
</dbReference>
<reference evidence="2" key="1">
    <citation type="journal article" date="2019" name="Sci. Rep.">
        <title>Draft genome of Tanacetum cinerariifolium, the natural source of mosquito coil.</title>
        <authorList>
            <person name="Yamashiro T."/>
            <person name="Shiraishi A."/>
            <person name="Satake H."/>
            <person name="Nakayama K."/>
        </authorList>
    </citation>
    <scope>NUCLEOTIDE SEQUENCE</scope>
</reference>
<feature type="compositionally biased region" description="Basic and acidic residues" evidence="1">
    <location>
        <begin position="61"/>
        <end position="74"/>
    </location>
</feature>
<evidence type="ECO:0000256" key="1">
    <source>
        <dbReference type="SAM" id="MobiDB-lite"/>
    </source>
</evidence>
<sequence>MLKFAQAFGHVVEGHAQLGQFIAADDLDLAMVITGGHRTYAFAQASQRAGQVLGYQPADAQRQRRTDQQNRQKQ</sequence>
<protein>
    <submittedName>
        <fullName evidence="2">Uncharacterized protein</fullName>
    </submittedName>
</protein>
<feature type="non-terminal residue" evidence="2">
    <location>
        <position position="74"/>
    </location>
</feature>
<organism evidence="2">
    <name type="scientific">Tanacetum cinerariifolium</name>
    <name type="common">Dalmatian daisy</name>
    <name type="synonym">Chrysanthemum cinerariifolium</name>
    <dbReference type="NCBI Taxonomy" id="118510"/>
    <lineage>
        <taxon>Eukaryota</taxon>
        <taxon>Viridiplantae</taxon>
        <taxon>Streptophyta</taxon>
        <taxon>Embryophyta</taxon>
        <taxon>Tracheophyta</taxon>
        <taxon>Spermatophyta</taxon>
        <taxon>Magnoliopsida</taxon>
        <taxon>eudicotyledons</taxon>
        <taxon>Gunneridae</taxon>
        <taxon>Pentapetalae</taxon>
        <taxon>asterids</taxon>
        <taxon>campanulids</taxon>
        <taxon>Asterales</taxon>
        <taxon>Asteraceae</taxon>
        <taxon>Asteroideae</taxon>
        <taxon>Anthemideae</taxon>
        <taxon>Anthemidinae</taxon>
        <taxon>Tanacetum</taxon>
    </lineage>
</organism>
<proteinExistence type="predicted"/>
<dbReference type="AlphaFoldDB" id="A0A699XFC0"/>
<name>A0A699XFC0_TANCI</name>
<accession>A0A699XFC0</accession>
<gene>
    <name evidence="2" type="ORF">Tci_930368</name>
</gene>